<proteinExistence type="predicted"/>
<sequence>MTEVVGADRQRIEGRLAELRVAHNDLDAAIDALSQRGAYDDLQMQRMKRRKLQVRDEIRKLEVLLEPDIIA</sequence>
<organism evidence="2 3">
    <name type="scientific">Minwuia thermotolerans</name>
    <dbReference type="NCBI Taxonomy" id="2056226"/>
    <lineage>
        <taxon>Bacteria</taxon>
        <taxon>Pseudomonadati</taxon>
        <taxon>Pseudomonadota</taxon>
        <taxon>Alphaproteobacteria</taxon>
        <taxon>Minwuiales</taxon>
        <taxon>Minwuiaceae</taxon>
        <taxon>Minwuia</taxon>
    </lineage>
</organism>
<gene>
    <name evidence="2" type="ORF">CVT23_00350</name>
</gene>
<dbReference type="Gene3D" id="6.10.280.50">
    <property type="match status" value="1"/>
</dbReference>
<evidence type="ECO:0000313" key="2">
    <source>
        <dbReference type="EMBL" id="PJK31544.1"/>
    </source>
</evidence>
<keyword evidence="3" id="KW-1185">Reference proteome</keyword>
<dbReference type="InterPro" id="IPR007420">
    <property type="entry name" value="DUF465"/>
</dbReference>
<dbReference type="Pfam" id="PF04325">
    <property type="entry name" value="DUF465"/>
    <property type="match status" value="1"/>
</dbReference>
<accession>A0A2M9G757</accession>
<dbReference type="RefSeq" id="WP_109794370.1">
    <property type="nucleotide sequence ID" value="NZ_PHIG01000004.1"/>
</dbReference>
<dbReference type="Proteomes" id="UP000229498">
    <property type="component" value="Unassembled WGS sequence"/>
</dbReference>
<evidence type="ECO:0000313" key="3">
    <source>
        <dbReference type="Proteomes" id="UP000229498"/>
    </source>
</evidence>
<feature type="coiled-coil region" evidence="1">
    <location>
        <begin position="16"/>
        <end position="64"/>
    </location>
</feature>
<dbReference type="EMBL" id="PHIG01000004">
    <property type="protein sequence ID" value="PJK31544.1"/>
    <property type="molecule type" value="Genomic_DNA"/>
</dbReference>
<keyword evidence="1" id="KW-0175">Coiled coil</keyword>
<dbReference type="OrthoDB" id="7869924at2"/>
<dbReference type="AlphaFoldDB" id="A0A2M9G757"/>
<name>A0A2M9G757_9PROT</name>
<reference evidence="2 3" key="1">
    <citation type="submission" date="2017-11" db="EMBL/GenBank/DDBJ databases">
        <title>Draft genome sequence of Rhizobiales bacterium SY3-13.</title>
        <authorList>
            <person name="Sun C."/>
        </authorList>
    </citation>
    <scope>NUCLEOTIDE SEQUENCE [LARGE SCALE GENOMIC DNA]</scope>
    <source>
        <strain evidence="2 3">SY3-13</strain>
    </source>
</reference>
<protein>
    <submittedName>
        <fullName evidence="2">DUF465 domain-containing protein</fullName>
    </submittedName>
</protein>
<comment type="caution">
    <text evidence="2">The sequence shown here is derived from an EMBL/GenBank/DDBJ whole genome shotgun (WGS) entry which is preliminary data.</text>
</comment>
<dbReference type="InterPro" id="IPR038444">
    <property type="entry name" value="DUF465_sf"/>
</dbReference>
<evidence type="ECO:0000256" key="1">
    <source>
        <dbReference type="SAM" id="Coils"/>
    </source>
</evidence>